<evidence type="ECO:0000313" key="12">
    <source>
        <dbReference type="EMBL" id="SQI41600.1"/>
    </source>
</evidence>
<feature type="binding site" evidence="10">
    <location>
        <position position="264"/>
    </location>
    <ligand>
        <name>substrate</name>
        <note>ligand shared with subunit alpha</note>
    </ligand>
</feature>
<dbReference type="KEGG" id="lri:NCTC12151_02190"/>
<sequence>MNLHEYQAKQLFARYGLPVPAGYACKNAQEALEAADKLGEAPWVLKCQVHAGGRGKSGGVMLAKNQEDILSFTQRWFGQRLATYQTVPEGLPVGQILVEAATDIGQELYLGAVVDRASRRVVFMASTEGGVDIETVAHETPHLIHKVAIDPLMGPMPYQGRELAFKLGLSGKQINQFSQIFVSLGKLFLECDLSLVEINPLVVTTSGELICLDGKLNIDANALYRQPELRAMHDPSQEDVREEHATQWELNYVALDGNIGCMVNGAGLAMGTMDIVKLHGGEPANFLDVGGGATKERVSEAFKIILSDEKVKAVLVNIFGGIVRCDLIADGIISAVEEVGVTVPVIVRLEGNNAELGVKTLSQSGLNIVGASSLTDAAQRAVALAAGERI</sequence>
<keyword evidence="2 10" id="KW-0816">Tricarboxylic acid cycle</keyword>
<dbReference type="GO" id="GO:0004775">
    <property type="term" value="F:succinate-CoA ligase (ADP-forming) activity"/>
    <property type="evidence" value="ECO:0007669"/>
    <property type="project" value="UniProtKB-UniRule"/>
</dbReference>
<evidence type="ECO:0000256" key="7">
    <source>
        <dbReference type="ARBA" id="ARBA00022842"/>
    </source>
</evidence>
<keyword evidence="6 10" id="KW-0067">ATP-binding</keyword>
<name>A0A2X4V8H4_9GAMM</name>
<dbReference type="GO" id="GO:0000287">
    <property type="term" value="F:magnesium ion binding"/>
    <property type="evidence" value="ECO:0007669"/>
    <property type="project" value="UniProtKB-UniRule"/>
</dbReference>
<dbReference type="EMBL" id="LS483470">
    <property type="protein sequence ID" value="SQI41600.1"/>
    <property type="molecule type" value="Genomic_DNA"/>
</dbReference>
<comment type="pathway">
    <text evidence="10">Carbohydrate metabolism; tricarboxylic acid cycle; succinate from succinyl-CoA (ligase route): step 1/1.</text>
</comment>
<feature type="binding site" evidence="10">
    <location>
        <begin position="53"/>
        <end position="55"/>
    </location>
    <ligand>
        <name>ATP</name>
        <dbReference type="ChEBI" id="CHEBI:30616"/>
    </ligand>
</feature>
<dbReference type="OrthoDB" id="9802602at2"/>
<comment type="subunit">
    <text evidence="10">Heterotetramer of two alpha and two beta subunits.</text>
</comment>
<keyword evidence="4 10" id="KW-0479">Metal-binding</keyword>
<dbReference type="Pfam" id="PF08442">
    <property type="entry name" value="ATP-grasp_2"/>
    <property type="match status" value="1"/>
</dbReference>
<evidence type="ECO:0000256" key="4">
    <source>
        <dbReference type="ARBA" id="ARBA00022723"/>
    </source>
</evidence>
<dbReference type="NCBIfam" id="NF001913">
    <property type="entry name" value="PRK00696.1"/>
    <property type="match status" value="1"/>
</dbReference>
<feature type="binding site" evidence="10">
    <location>
        <position position="107"/>
    </location>
    <ligand>
        <name>ATP</name>
        <dbReference type="ChEBI" id="CHEBI:30616"/>
    </ligand>
</feature>
<dbReference type="InterPro" id="IPR013815">
    <property type="entry name" value="ATP_grasp_subdomain_1"/>
</dbReference>
<dbReference type="PROSITE" id="PS01217">
    <property type="entry name" value="SUCCINYL_COA_LIG_3"/>
    <property type="match status" value="1"/>
</dbReference>
<dbReference type="GO" id="GO:0006099">
    <property type="term" value="P:tricarboxylic acid cycle"/>
    <property type="evidence" value="ECO:0007669"/>
    <property type="project" value="UniProtKB-UniRule"/>
</dbReference>
<keyword evidence="5 10" id="KW-0547">Nucleotide-binding</keyword>
<dbReference type="SUPFAM" id="SSF56059">
    <property type="entry name" value="Glutathione synthetase ATP-binding domain-like"/>
    <property type="match status" value="1"/>
</dbReference>
<dbReference type="InterPro" id="IPR017866">
    <property type="entry name" value="Succ-CoA_synthase_bsu_CS"/>
</dbReference>
<keyword evidence="7 10" id="KW-0460">Magnesium</keyword>
<dbReference type="GO" id="GO:0005524">
    <property type="term" value="F:ATP binding"/>
    <property type="evidence" value="ECO:0007669"/>
    <property type="project" value="UniProtKB-UniRule"/>
</dbReference>
<dbReference type="InterPro" id="IPR005809">
    <property type="entry name" value="Succ_CoA_ligase-like_bsu"/>
</dbReference>
<dbReference type="PANTHER" id="PTHR11815:SF10">
    <property type="entry name" value="SUCCINATE--COA LIGASE [GDP-FORMING] SUBUNIT BETA, MITOCHONDRIAL"/>
    <property type="match status" value="1"/>
</dbReference>
<feature type="binding site" evidence="10">
    <location>
        <position position="213"/>
    </location>
    <ligand>
        <name>Mg(2+)</name>
        <dbReference type="ChEBI" id="CHEBI:18420"/>
    </ligand>
</feature>
<dbReference type="Gene3D" id="3.40.50.261">
    <property type="entry name" value="Succinyl-CoA synthetase domains"/>
    <property type="match status" value="1"/>
</dbReference>
<dbReference type="NCBIfam" id="TIGR01016">
    <property type="entry name" value="sucCoAbeta"/>
    <property type="match status" value="1"/>
</dbReference>
<evidence type="ECO:0000256" key="2">
    <source>
        <dbReference type="ARBA" id="ARBA00022532"/>
    </source>
</evidence>
<comment type="similarity">
    <text evidence="1 10">Belongs to the succinate/malate CoA ligase beta subunit family.</text>
</comment>
<feature type="binding site" evidence="10">
    <location>
        <position position="102"/>
    </location>
    <ligand>
        <name>ATP</name>
        <dbReference type="ChEBI" id="CHEBI:30616"/>
    </ligand>
</feature>
<keyword evidence="13" id="KW-1185">Reference proteome</keyword>
<dbReference type="HAMAP" id="MF_00558">
    <property type="entry name" value="Succ_CoA_beta"/>
    <property type="match status" value="1"/>
</dbReference>
<evidence type="ECO:0000256" key="10">
    <source>
        <dbReference type="HAMAP-Rule" id="MF_00558"/>
    </source>
</evidence>
<dbReference type="Proteomes" id="UP000249005">
    <property type="component" value="Chromosome 1"/>
</dbReference>
<dbReference type="AlphaFoldDB" id="A0A2X4V8H4"/>
<gene>
    <name evidence="10 12" type="primary">sucC</name>
    <name evidence="12" type="ORF">NCTC12151_02190</name>
</gene>
<dbReference type="PROSITE" id="PS50975">
    <property type="entry name" value="ATP_GRASP"/>
    <property type="match status" value="1"/>
</dbReference>
<feature type="domain" description="ATP-grasp" evidence="11">
    <location>
        <begin position="9"/>
        <end position="229"/>
    </location>
</feature>
<dbReference type="GO" id="GO:0006104">
    <property type="term" value="P:succinyl-CoA metabolic process"/>
    <property type="evidence" value="ECO:0007669"/>
    <property type="project" value="TreeGrafter"/>
</dbReference>
<feature type="binding site" evidence="10">
    <location>
        <position position="99"/>
    </location>
    <ligand>
        <name>ATP</name>
        <dbReference type="ChEBI" id="CHEBI:30616"/>
    </ligand>
</feature>
<dbReference type="SUPFAM" id="SSF52210">
    <property type="entry name" value="Succinyl-CoA synthetase domains"/>
    <property type="match status" value="1"/>
</dbReference>
<evidence type="ECO:0000256" key="3">
    <source>
        <dbReference type="ARBA" id="ARBA00022598"/>
    </source>
</evidence>
<comment type="cofactor">
    <cofactor evidence="10">
        <name>Mg(2+)</name>
        <dbReference type="ChEBI" id="CHEBI:18420"/>
    </cofactor>
    <text evidence="10">Binds 1 Mg(2+) ion per subunit.</text>
</comment>
<keyword evidence="3 10" id="KW-0436">Ligase</keyword>
<dbReference type="InterPro" id="IPR011761">
    <property type="entry name" value="ATP-grasp"/>
</dbReference>
<dbReference type="Gene3D" id="3.30.1490.20">
    <property type="entry name" value="ATP-grasp fold, A domain"/>
    <property type="match status" value="1"/>
</dbReference>
<dbReference type="Pfam" id="PF00549">
    <property type="entry name" value="Ligase_CoA"/>
    <property type="match status" value="1"/>
</dbReference>
<dbReference type="InterPro" id="IPR013650">
    <property type="entry name" value="ATP-grasp_succ-CoA_synth-type"/>
</dbReference>
<dbReference type="RefSeq" id="WP_111740679.1">
    <property type="nucleotide sequence ID" value="NZ_LR698987.1"/>
</dbReference>
<comment type="catalytic activity">
    <reaction evidence="8">
        <text>succinate + ATP + CoA = succinyl-CoA + ADP + phosphate</text>
        <dbReference type="Rhea" id="RHEA:17661"/>
        <dbReference type="ChEBI" id="CHEBI:30031"/>
        <dbReference type="ChEBI" id="CHEBI:30616"/>
        <dbReference type="ChEBI" id="CHEBI:43474"/>
        <dbReference type="ChEBI" id="CHEBI:57287"/>
        <dbReference type="ChEBI" id="CHEBI:57292"/>
        <dbReference type="ChEBI" id="CHEBI:456216"/>
        <dbReference type="EC" id="6.2.1.5"/>
    </reaction>
    <physiologicalReaction direction="right-to-left" evidence="8">
        <dbReference type="Rhea" id="RHEA:17663"/>
    </physiologicalReaction>
</comment>
<dbReference type="GO" id="GO:0004776">
    <property type="term" value="F:succinate-CoA ligase (GDP-forming) activity"/>
    <property type="evidence" value="ECO:0007669"/>
    <property type="project" value="RHEA"/>
</dbReference>
<evidence type="ECO:0000256" key="5">
    <source>
        <dbReference type="ARBA" id="ARBA00022741"/>
    </source>
</evidence>
<dbReference type="PIRSF" id="PIRSF001554">
    <property type="entry name" value="SucCS_beta"/>
    <property type="match status" value="1"/>
</dbReference>
<dbReference type="InterPro" id="IPR016102">
    <property type="entry name" value="Succinyl-CoA_synth-like"/>
</dbReference>
<feature type="binding site" evidence="10">
    <location>
        <position position="199"/>
    </location>
    <ligand>
        <name>Mg(2+)</name>
        <dbReference type="ChEBI" id="CHEBI:18420"/>
    </ligand>
</feature>
<dbReference type="GO" id="GO:0042709">
    <property type="term" value="C:succinate-CoA ligase complex"/>
    <property type="evidence" value="ECO:0007669"/>
    <property type="project" value="TreeGrafter"/>
</dbReference>
<dbReference type="GO" id="GO:0005829">
    <property type="term" value="C:cytosol"/>
    <property type="evidence" value="ECO:0007669"/>
    <property type="project" value="TreeGrafter"/>
</dbReference>
<accession>A0A2X4V8H4</accession>
<evidence type="ECO:0000313" key="13">
    <source>
        <dbReference type="Proteomes" id="UP000249005"/>
    </source>
</evidence>
<comment type="catalytic activity">
    <reaction evidence="9">
        <text>GTP + succinate + CoA = succinyl-CoA + GDP + phosphate</text>
        <dbReference type="Rhea" id="RHEA:22120"/>
        <dbReference type="ChEBI" id="CHEBI:30031"/>
        <dbReference type="ChEBI" id="CHEBI:37565"/>
        <dbReference type="ChEBI" id="CHEBI:43474"/>
        <dbReference type="ChEBI" id="CHEBI:57287"/>
        <dbReference type="ChEBI" id="CHEBI:57292"/>
        <dbReference type="ChEBI" id="CHEBI:58189"/>
    </reaction>
    <physiologicalReaction direction="right-to-left" evidence="9">
        <dbReference type="Rhea" id="RHEA:22122"/>
    </physiologicalReaction>
</comment>
<dbReference type="FunFam" id="3.40.50.261:FF:000001">
    <property type="entry name" value="Succinate--CoA ligase [ADP-forming] subunit beta"/>
    <property type="match status" value="1"/>
</dbReference>
<feature type="binding site" evidence="10">
    <location>
        <position position="46"/>
    </location>
    <ligand>
        <name>ATP</name>
        <dbReference type="ChEBI" id="CHEBI:30616"/>
    </ligand>
</feature>
<evidence type="ECO:0000256" key="9">
    <source>
        <dbReference type="ARBA" id="ARBA00052891"/>
    </source>
</evidence>
<evidence type="ECO:0000256" key="6">
    <source>
        <dbReference type="ARBA" id="ARBA00022840"/>
    </source>
</evidence>
<dbReference type="FunFam" id="3.30.1490.20:FF:000002">
    <property type="entry name" value="Succinate--CoA ligase [ADP-forming] subunit beta"/>
    <property type="match status" value="1"/>
</dbReference>
<dbReference type="InterPro" id="IPR005811">
    <property type="entry name" value="SUCC_ACL_C"/>
</dbReference>
<evidence type="ECO:0000259" key="11">
    <source>
        <dbReference type="PROSITE" id="PS50975"/>
    </source>
</evidence>
<proteinExistence type="inferred from homology"/>
<evidence type="ECO:0000256" key="1">
    <source>
        <dbReference type="ARBA" id="ARBA00009182"/>
    </source>
</evidence>
<reference evidence="12 13" key="1">
    <citation type="submission" date="2018-06" db="EMBL/GenBank/DDBJ databases">
        <authorList>
            <consortium name="Pathogen Informatics"/>
            <person name="Doyle S."/>
        </authorList>
    </citation>
    <scope>NUCLEOTIDE SEQUENCE [LARGE SCALE GENOMIC DNA]</scope>
    <source>
        <strain evidence="12 13">NCTC12151</strain>
    </source>
</reference>
<dbReference type="UniPathway" id="UPA00223">
    <property type="reaction ID" value="UER00999"/>
</dbReference>
<comment type="function">
    <text evidence="10">Succinyl-CoA synthetase functions in the citric acid cycle (TCA), coupling the hydrolysis of succinyl-CoA to the synthesis of either ATP or GTP and thus represents the only step of substrate-level phosphorylation in the TCA. The beta subunit provides nucleotide specificity of the enzyme and binds the substrate succinate, while the binding sites for coenzyme A and phosphate are found in the alpha subunit.</text>
</comment>
<dbReference type="Gene3D" id="3.30.470.20">
    <property type="entry name" value="ATP-grasp fold, B domain"/>
    <property type="match status" value="1"/>
</dbReference>
<protein>
    <recommendedName>
        <fullName evidence="10">Succinate--CoA ligase [ADP-forming] subunit beta</fullName>
        <ecNumber evidence="10">6.2.1.5</ecNumber>
    </recommendedName>
    <alternativeName>
        <fullName evidence="10">Succinyl-CoA synthetase subunit beta</fullName>
        <shortName evidence="10">SCS-beta</shortName>
    </alternativeName>
</protein>
<organism evidence="12 13">
    <name type="scientific">Leminorella richardii</name>
    <dbReference type="NCBI Taxonomy" id="158841"/>
    <lineage>
        <taxon>Bacteria</taxon>
        <taxon>Pseudomonadati</taxon>
        <taxon>Pseudomonadota</taxon>
        <taxon>Gammaproteobacteria</taxon>
        <taxon>Enterobacterales</taxon>
        <taxon>Budviciaceae</taxon>
        <taxon>Leminorella</taxon>
    </lineage>
</organism>
<dbReference type="FunFam" id="3.30.470.20:FF:000002">
    <property type="entry name" value="Succinate--CoA ligase [ADP-forming] subunit beta"/>
    <property type="match status" value="1"/>
</dbReference>
<dbReference type="PANTHER" id="PTHR11815">
    <property type="entry name" value="SUCCINYL-COA SYNTHETASE BETA CHAIN"/>
    <property type="match status" value="1"/>
</dbReference>
<dbReference type="EC" id="6.2.1.5" evidence="10"/>
<feature type="binding site" evidence="10">
    <location>
        <begin position="321"/>
        <end position="323"/>
    </location>
    <ligand>
        <name>substrate</name>
        <note>ligand shared with subunit alpha</note>
    </ligand>
</feature>
<evidence type="ECO:0000256" key="8">
    <source>
        <dbReference type="ARBA" id="ARBA00050563"/>
    </source>
</evidence>